<comment type="subcellular location">
    <subcellularLocation>
        <location evidence="1">Nucleus</location>
    </subcellularLocation>
</comment>
<organism evidence="9 10">
    <name type="scientific">Plasmodium falciparum FCH/4</name>
    <dbReference type="NCBI Taxonomy" id="1036724"/>
    <lineage>
        <taxon>Eukaryota</taxon>
        <taxon>Sar</taxon>
        <taxon>Alveolata</taxon>
        <taxon>Apicomplexa</taxon>
        <taxon>Aconoidasida</taxon>
        <taxon>Haemosporida</taxon>
        <taxon>Plasmodiidae</taxon>
        <taxon>Plasmodium</taxon>
        <taxon>Plasmodium (Laverania)</taxon>
    </lineage>
</organism>
<reference evidence="9 10" key="1">
    <citation type="submission" date="2013-02" db="EMBL/GenBank/DDBJ databases">
        <title>The Genome Annotation of Plasmodium falciparum FCH/4.</title>
        <authorList>
            <consortium name="The Broad Institute Genome Sequencing Platform"/>
            <consortium name="The Broad Institute Genome Sequencing Center for Infectious Disease"/>
            <person name="Neafsey D."/>
            <person name="Hoffman S."/>
            <person name="Volkman S."/>
            <person name="Rosenthal P."/>
            <person name="Walker B."/>
            <person name="Young S.K."/>
            <person name="Zeng Q."/>
            <person name="Gargeya S."/>
            <person name="Fitzgerald M."/>
            <person name="Haas B."/>
            <person name="Abouelleil A."/>
            <person name="Allen A.W."/>
            <person name="Alvarado L."/>
            <person name="Arachchi H.M."/>
            <person name="Berlin A.M."/>
            <person name="Chapman S.B."/>
            <person name="Gainer-Dewar J."/>
            <person name="Goldberg J."/>
            <person name="Griggs A."/>
            <person name="Gujja S."/>
            <person name="Hansen M."/>
            <person name="Howarth C."/>
            <person name="Imamovic A."/>
            <person name="Ireland A."/>
            <person name="Larimer J."/>
            <person name="McCowan C."/>
            <person name="Murphy C."/>
            <person name="Pearson M."/>
            <person name="Poon T.W."/>
            <person name="Priest M."/>
            <person name="Roberts A."/>
            <person name="Saif S."/>
            <person name="Shea T."/>
            <person name="Sisk P."/>
            <person name="Sykes S."/>
            <person name="Wortman J."/>
            <person name="Nusbaum C."/>
            <person name="Birren B."/>
        </authorList>
    </citation>
    <scope>NUCLEOTIDE SEQUENCE [LARGE SCALE GENOMIC DNA]</scope>
    <source>
        <strain evidence="9 10">FCH/4</strain>
    </source>
</reference>
<name>A0A024VMD8_PLAFA</name>
<dbReference type="OrthoDB" id="10254730at2759"/>
<keyword evidence="4" id="KW-0238">DNA-binding</keyword>
<accession>A0A024VMD8</accession>
<keyword evidence="7" id="KW-0472">Membrane</keyword>
<evidence type="ECO:0000256" key="5">
    <source>
        <dbReference type="ARBA" id="ARBA00023242"/>
    </source>
</evidence>
<dbReference type="EMBL" id="KI927945">
    <property type="protein sequence ID" value="ETW29879.1"/>
    <property type="molecule type" value="Genomic_DNA"/>
</dbReference>
<keyword evidence="7" id="KW-0812">Transmembrane</keyword>
<dbReference type="Pfam" id="PF04042">
    <property type="entry name" value="DNA_pol_E_B"/>
    <property type="match status" value="1"/>
</dbReference>
<dbReference type="PANTHER" id="PTHR12708:SF0">
    <property type="entry name" value="DNA POLYMERASE EPSILON SUBUNIT 2"/>
    <property type="match status" value="1"/>
</dbReference>
<evidence type="ECO:0000256" key="1">
    <source>
        <dbReference type="ARBA" id="ARBA00004123"/>
    </source>
</evidence>
<dbReference type="GO" id="GO:0006261">
    <property type="term" value="P:DNA-templated DNA replication"/>
    <property type="evidence" value="ECO:0007669"/>
    <property type="project" value="InterPro"/>
</dbReference>
<comment type="similarity">
    <text evidence="2">Belongs to the DNA polymerase epsilon subunit B family.</text>
</comment>
<evidence type="ECO:0000256" key="4">
    <source>
        <dbReference type="ARBA" id="ARBA00023125"/>
    </source>
</evidence>
<protein>
    <recommendedName>
        <fullName evidence="6">DNA polymerase II subunit 2</fullName>
    </recommendedName>
</protein>
<reference evidence="9 10" key="2">
    <citation type="submission" date="2013-02" db="EMBL/GenBank/DDBJ databases">
        <title>The Genome Sequence of Plasmodium falciparum FCH/4.</title>
        <authorList>
            <consortium name="The Broad Institute Genome Sequencing Platform"/>
            <consortium name="The Broad Institute Genome Sequencing Center for Infectious Disease"/>
            <person name="Neafsey D."/>
            <person name="Cheeseman I."/>
            <person name="Volkman S."/>
            <person name="Adams J."/>
            <person name="Walker B."/>
            <person name="Young S.K."/>
            <person name="Zeng Q."/>
            <person name="Gargeya S."/>
            <person name="Fitzgerald M."/>
            <person name="Haas B."/>
            <person name="Abouelleil A."/>
            <person name="Alvarado L."/>
            <person name="Arachchi H.M."/>
            <person name="Berlin A.M."/>
            <person name="Chapman S.B."/>
            <person name="Dewar J."/>
            <person name="Goldberg J."/>
            <person name="Griggs A."/>
            <person name="Gujja S."/>
            <person name="Hansen M."/>
            <person name="Howarth C."/>
            <person name="Imamovic A."/>
            <person name="Larimer J."/>
            <person name="McCowan C."/>
            <person name="Murphy C."/>
            <person name="Neiman D."/>
            <person name="Pearson M."/>
            <person name="Priest M."/>
            <person name="Roberts A."/>
            <person name="Saif S."/>
            <person name="Shea T."/>
            <person name="Sisk P."/>
            <person name="Sykes S."/>
            <person name="Wortman J."/>
            <person name="Nusbaum C."/>
            <person name="Birren B."/>
        </authorList>
    </citation>
    <scope>NUCLEOTIDE SEQUENCE [LARGE SCALE GENOMIC DNA]</scope>
    <source>
        <strain evidence="9 10">FCH/4</strain>
    </source>
</reference>
<dbReference type="GO" id="GO:0003677">
    <property type="term" value="F:DNA binding"/>
    <property type="evidence" value="ECO:0007669"/>
    <property type="project" value="UniProtKB-KW"/>
</dbReference>
<proteinExistence type="inferred from homology"/>
<evidence type="ECO:0000313" key="9">
    <source>
        <dbReference type="EMBL" id="ETW29879.1"/>
    </source>
</evidence>
<keyword evidence="3" id="KW-0235">DNA replication</keyword>
<dbReference type="AlphaFoldDB" id="A0A024VMD8"/>
<dbReference type="GO" id="GO:0008622">
    <property type="term" value="C:epsilon DNA polymerase complex"/>
    <property type="evidence" value="ECO:0007669"/>
    <property type="project" value="InterPro"/>
</dbReference>
<dbReference type="Proteomes" id="UP000030656">
    <property type="component" value="Unassembled WGS sequence"/>
</dbReference>
<dbReference type="InterPro" id="IPR034164">
    <property type="entry name" value="Pepsin-like_dom"/>
</dbReference>
<gene>
    <name evidence="9" type="ORF">PFFCH_02652</name>
</gene>
<sequence length="1170" mass="137919">MTYIYPSFTFVSFLLFSYLFSHFTYILKYEKKIIKRILSSNSLHVVHNFSFVKNDIERNIIKDDKNDENIDNINKQYMSDEEKIEKKEKIEKNENGDHPQLFQHNYNNLNIRHNNNQMLDFLSSVQKKESRRFYSINLKEKNFRWSMILSIGSKKKDLELGILTNSNITGLYCSYNYKDNDELKNLKYDITLSEDLKYVECKSIMCDNVEHSSPCLPLENYFKLINDYKIRKRSCQNKFCDYVNNMNFLNMIDKLNDRNLSICSFNTTINNEQIKGFYFKDSFFLYKKIKTSFLYFACITESDPLHFNNKLSGFIGLANYINDKEKYHNQNKKIYSTILYSFIYKSISKKNIFSLCFKQGGGFITFGGYDQNVLTKKEAPLSKIQLYSIDKNTNKKYVQQLNSVDVYDLLWIHYYAKNKSYYSLFLKNVTATMDQNKMNSVINAEAKVDSYNYFLSFPADITIKLKNFVHDKCPDTDQFNDCSNLIEKGLIKLKNKNIKDFPKIELLFDDGVYRVLINSSGELKLGIPFFLNKYLIFDNENERLGVSKSECALELNDNELFGVDLSSNDDPYEEKDDNIIKIKNEGQSIIDDVFLAFNGSISHLSLYSYLYDHNINVGLECLNFIYEHSYIEEEKVIEGDAKDEEKIVDITKFDSDIMYYIVKKFKETYEENYNLTVKDLENIILEYKEKIYEESIKLYKEKYNDGIKIYNTFLDISHFYYDGKKMKFLKKQKNDSIQNYNEYINAHTDVEFYELKYHLLSKKIKGHPSVLFWSDAINEIHIKDKTIITSVDSIKLTNTGHQHIIGILGLNRDGELVIQGIRNEVKLFINQSCIINNGIYCIGHIILLQGRMKLLNKTFYVTEIMHPPRNYDDEKNEEDIFYDFENENEKKEIGEYEIIVRNNDKKQNWIIMHDIYLDNPSTFEILEKMFSLYVNTYPDNELPIGFILMGDFISLKFDYNKNFNDLYIKGFEKLSVLLISKFKLILQNCYLIFIPGKNDPCACKNSIPKMPILPYYIKKFEQNIQSFFSCKKKIIFATNPCRIRHFNKKMIFFRQDILNDLIWSSSINATDDNKNNLQDILISTIVGQSHIYPIPHDNRILKRYSSFLFLYPLPNFICISDNTCNSFISYASDNTSDSIISNSDLSFTKKKTFTVYNVLQHDAKRYVVPI</sequence>
<evidence type="ECO:0000256" key="3">
    <source>
        <dbReference type="ARBA" id="ARBA00022705"/>
    </source>
</evidence>
<dbReference type="Gene3D" id="2.40.70.10">
    <property type="entry name" value="Acid Proteases"/>
    <property type="match status" value="2"/>
</dbReference>
<dbReference type="InterPro" id="IPR007185">
    <property type="entry name" value="DNA_pol_a/d/e_bsu"/>
</dbReference>
<feature type="transmembrane region" description="Helical" evidence="7">
    <location>
        <begin position="6"/>
        <end position="27"/>
    </location>
</feature>
<evidence type="ECO:0000259" key="8">
    <source>
        <dbReference type="Pfam" id="PF04042"/>
    </source>
</evidence>
<keyword evidence="7" id="KW-1133">Transmembrane helix</keyword>
<dbReference type="InterPro" id="IPR016266">
    <property type="entry name" value="POLE2"/>
</dbReference>
<evidence type="ECO:0000313" key="10">
    <source>
        <dbReference type="Proteomes" id="UP000030656"/>
    </source>
</evidence>
<dbReference type="PANTHER" id="PTHR12708">
    <property type="entry name" value="DNA POLYMERASE EPSILON SUBUNIT B"/>
    <property type="match status" value="1"/>
</dbReference>
<evidence type="ECO:0000256" key="2">
    <source>
        <dbReference type="ARBA" id="ARBA00009560"/>
    </source>
</evidence>
<dbReference type="InterPro" id="IPR021109">
    <property type="entry name" value="Peptidase_aspartic_dom_sf"/>
</dbReference>
<feature type="domain" description="DNA polymerase alpha/delta/epsilon subunit B" evidence="8">
    <location>
        <begin position="911"/>
        <end position="1128"/>
    </location>
</feature>
<evidence type="ECO:0000256" key="6">
    <source>
        <dbReference type="ARBA" id="ARBA00032930"/>
    </source>
</evidence>
<dbReference type="GO" id="GO:0042276">
    <property type="term" value="P:error-prone translesion synthesis"/>
    <property type="evidence" value="ECO:0007669"/>
    <property type="project" value="TreeGrafter"/>
</dbReference>
<evidence type="ECO:0000256" key="7">
    <source>
        <dbReference type="SAM" id="Phobius"/>
    </source>
</evidence>
<dbReference type="SUPFAM" id="SSF50630">
    <property type="entry name" value="Acid proteases"/>
    <property type="match status" value="1"/>
</dbReference>
<keyword evidence="5" id="KW-0539">Nucleus</keyword>
<dbReference type="CDD" id="cd05471">
    <property type="entry name" value="pepsin_like"/>
    <property type="match status" value="1"/>
</dbReference>